<comment type="caution">
    <text evidence="2">The sequence shown here is derived from an EMBL/GenBank/DDBJ whole genome shotgun (WGS) entry which is preliminary data.</text>
</comment>
<dbReference type="RefSeq" id="WP_184515014.1">
    <property type="nucleotide sequence ID" value="NZ_JACIJD010000004.1"/>
</dbReference>
<proteinExistence type="predicted"/>
<accession>A0A840YFH6</accession>
<feature type="compositionally biased region" description="Low complexity" evidence="1">
    <location>
        <begin position="175"/>
        <end position="190"/>
    </location>
</feature>
<evidence type="ECO:0000256" key="1">
    <source>
        <dbReference type="SAM" id="MobiDB-lite"/>
    </source>
</evidence>
<dbReference type="Proteomes" id="UP000580654">
    <property type="component" value="Unassembled WGS sequence"/>
</dbReference>
<feature type="region of interest" description="Disordered" evidence="1">
    <location>
        <begin position="51"/>
        <end position="204"/>
    </location>
</feature>
<reference evidence="2 3" key="1">
    <citation type="submission" date="2020-08" db="EMBL/GenBank/DDBJ databases">
        <title>Genomic Encyclopedia of Type Strains, Phase IV (KMG-IV): sequencing the most valuable type-strain genomes for metagenomic binning, comparative biology and taxonomic classification.</title>
        <authorList>
            <person name="Goeker M."/>
        </authorList>
    </citation>
    <scope>NUCLEOTIDE SEQUENCE [LARGE SCALE GENOMIC DNA]</scope>
    <source>
        <strain evidence="2 3">DSM 25622</strain>
    </source>
</reference>
<keyword evidence="3" id="KW-1185">Reference proteome</keyword>
<feature type="compositionally biased region" description="Basic and acidic residues" evidence="1">
    <location>
        <begin position="87"/>
        <end position="98"/>
    </location>
</feature>
<evidence type="ECO:0000313" key="3">
    <source>
        <dbReference type="Proteomes" id="UP000580654"/>
    </source>
</evidence>
<dbReference type="AlphaFoldDB" id="A0A840YFH6"/>
<organism evidence="2 3">
    <name type="scientific">Muricoccus pecuniae</name>
    <dbReference type="NCBI Taxonomy" id="693023"/>
    <lineage>
        <taxon>Bacteria</taxon>
        <taxon>Pseudomonadati</taxon>
        <taxon>Pseudomonadota</taxon>
        <taxon>Alphaproteobacteria</taxon>
        <taxon>Acetobacterales</taxon>
        <taxon>Roseomonadaceae</taxon>
        <taxon>Muricoccus</taxon>
    </lineage>
</organism>
<dbReference type="PROSITE" id="PS51257">
    <property type="entry name" value="PROKAR_LIPOPROTEIN"/>
    <property type="match status" value="1"/>
</dbReference>
<sequence>MDRLRPGPLASLSLAILLGGCLGDIDLAPFGRRDAIGAPDSLTVRRVMGTSAEDAPLMPEPGNVWPGEEAPRATLQNPDAAVVPPQERARSEGLERAQQRGRAPEVIPPNSTQPGRGAPPEAAPNPRAPAPGTRRATGSSQALPPLDPPPLPRAGVPRGEPATPPAPRLEGQVLPTPGGAPATITGGNNNVQTFTQPGIGTGTAIRQGGTTTLFGADGSIQVVPTPR</sequence>
<gene>
    <name evidence="2" type="ORF">FHS87_001268</name>
</gene>
<evidence type="ECO:0000313" key="2">
    <source>
        <dbReference type="EMBL" id="MBB5693242.1"/>
    </source>
</evidence>
<name>A0A840YFH6_9PROT</name>
<dbReference type="EMBL" id="JACIJD010000004">
    <property type="protein sequence ID" value="MBB5693242.1"/>
    <property type="molecule type" value="Genomic_DNA"/>
</dbReference>
<protein>
    <submittedName>
        <fullName evidence="2">Uncharacterized protein</fullName>
    </submittedName>
</protein>